<proteinExistence type="predicted"/>
<dbReference type="PROSITE" id="PS51257">
    <property type="entry name" value="PROKAR_LIPOPROTEIN"/>
    <property type="match status" value="1"/>
</dbReference>
<sequence>MKQVIKGLAIFLMLIVVTSCQDDNDTQQRDPLVGIWYPFSEDGVEESDCRKESTFTFSTDGTYRSIGIIDDTDGTCINDFDYNGTWENVGSNTYEFIASDNDNPDRIEFIFSDNNNTFTIGTSVYKRK</sequence>
<evidence type="ECO:0000313" key="3">
    <source>
        <dbReference type="Proteomes" id="UP001597062"/>
    </source>
</evidence>
<feature type="signal peptide" evidence="1">
    <location>
        <begin position="1"/>
        <end position="21"/>
    </location>
</feature>
<dbReference type="EMBL" id="JBHTJR010000042">
    <property type="protein sequence ID" value="MFD0992940.1"/>
    <property type="molecule type" value="Genomic_DNA"/>
</dbReference>
<keyword evidence="1" id="KW-0732">Signal</keyword>
<reference evidence="3" key="1">
    <citation type="journal article" date="2019" name="Int. J. Syst. Evol. Microbiol.">
        <title>The Global Catalogue of Microorganisms (GCM) 10K type strain sequencing project: providing services to taxonomists for standard genome sequencing and annotation.</title>
        <authorList>
            <consortium name="The Broad Institute Genomics Platform"/>
            <consortium name="The Broad Institute Genome Sequencing Center for Infectious Disease"/>
            <person name="Wu L."/>
            <person name="Ma J."/>
        </authorList>
    </citation>
    <scope>NUCLEOTIDE SEQUENCE [LARGE SCALE GENOMIC DNA]</scope>
    <source>
        <strain evidence="3">CCUG 60527</strain>
    </source>
</reference>
<gene>
    <name evidence="2" type="ORF">ACFQ1U_06965</name>
</gene>
<accession>A0ABW3JR97</accession>
<evidence type="ECO:0000256" key="1">
    <source>
        <dbReference type="SAM" id="SignalP"/>
    </source>
</evidence>
<protein>
    <submittedName>
        <fullName evidence="2">Lipocalin family protein</fullName>
    </submittedName>
</protein>
<dbReference type="Proteomes" id="UP001597062">
    <property type="component" value="Unassembled WGS sequence"/>
</dbReference>
<name>A0ABW3JR97_9FLAO</name>
<dbReference type="RefSeq" id="WP_386106718.1">
    <property type="nucleotide sequence ID" value="NZ_JBHTJR010000042.1"/>
</dbReference>
<feature type="chain" id="PRO_5045103838" evidence="1">
    <location>
        <begin position="22"/>
        <end position="128"/>
    </location>
</feature>
<evidence type="ECO:0000313" key="2">
    <source>
        <dbReference type="EMBL" id="MFD0992940.1"/>
    </source>
</evidence>
<comment type="caution">
    <text evidence="2">The sequence shown here is derived from an EMBL/GenBank/DDBJ whole genome shotgun (WGS) entry which is preliminary data.</text>
</comment>
<organism evidence="2 3">
    <name type="scientific">Tenacibaculum geojense</name>
    <dbReference type="NCBI Taxonomy" id="915352"/>
    <lineage>
        <taxon>Bacteria</taxon>
        <taxon>Pseudomonadati</taxon>
        <taxon>Bacteroidota</taxon>
        <taxon>Flavobacteriia</taxon>
        <taxon>Flavobacteriales</taxon>
        <taxon>Flavobacteriaceae</taxon>
        <taxon>Tenacibaculum</taxon>
    </lineage>
</organism>
<keyword evidence="3" id="KW-1185">Reference proteome</keyword>